<comment type="caution">
    <text evidence="11">The sequence shown here is derived from an EMBL/GenBank/DDBJ whole genome shotgun (WGS) entry which is preliminary data.</text>
</comment>
<dbReference type="UniPathway" id="UPA00666"/>
<accession>A0A5C6LX87</accession>
<evidence type="ECO:0000256" key="9">
    <source>
        <dbReference type="HAMAP-Rule" id="MF_01148"/>
    </source>
</evidence>
<evidence type="ECO:0000256" key="1">
    <source>
        <dbReference type="ARBA" id="ARBA00004651"/>
    </source>
</evidence>
<keyword evidence="5 9" id="KW-0812">Transmembrane</keyword>
<dbReference type="PANTHER" id="PTHR38686">
    <property type="entry name" value="APOLIPOPROTEIN N-ACYLTRANSFERASE"/>
    <property type="match status" value="1"/>
</dbReference>
<comment type="catalytic activity">
    <reaction evidence="9">
        <text>N-terminal S-1,2-diacyl-sn-glyceryl-L-cysteinyl-[lipoprotein] + a glycerophospholipid = N-acyl-S-1,2-diacyl-sn-glyceryl-L-cysteinyl-[lipoprotein] + a 2-acyl-sn-glycero-3-phospholipid + H(+)</text>
        <dbReference type="Rhea" id="RHEA:48228"/>
        <dbReference type="Rhea" id="RHEA-COMP:14681"/>
        <dbReference type="Rhea" id="RHEA-COMP:14684"/>
        <dbReference type="ChEBI" id="CHEBI:15378"/>
        <dbReference type="ChEBI" id="CHEBI:136912"/>
        <dbReference type="ChEBI" id="CHEBI:140656"/>
        <dbReference type="ChEBI" id="CHEBI:140657"/>
        <dbReference type="ChEBI" id="CHEBI:140660"/>
        <dbReference type="EC" id="2.3.1.269"/>
    </reaction>
</comment>
<evidence type="ECO:0000256" key="7">
    <source>
        <dbReference type="ARBA" id="ARBA00023136"/>
    </source>
</evidence>
<reference evidence="11 12" key="1">
    <citation type="submission" date="2019-08" db="EMBL/GenBank/DDBJ databases">
        <title>Whole genome sequencing of chitin degrading bacteria Chitinophaga pinensis YS16.</title>
        <authorList>
            <person name="Singh R.P."/>
            <person name="Manchanda G."/>
            <person name="Maurya I.K."/>
            <person name="Joshi N.K."/>
            <person name="Srivastava A.K."/>
        </authorList>
    </citation>
    <scope>NUCLEOTIDE SEQUENCE [LARGE SCALE GENOMIC DNA]</scope>
    <source>
        <strain evidence="11 12">YS-16</strain>
    </source>
</reference>
<dbReference type="HAMAP" id="MF_01148">
    <property type="entry name" value="Lnt"/>
    <property type="match status" value="1"/>
</dbReference>
<dbReference type="Pfam" id="PF00795">
    <property type="entry name" value="CN_hydrolase"/>
    <property type="match status" value="1"/>
</dbReference>
<comment type="function">
    <text evidence="9">Catalyzes the phospholipid dependent N-acylation of the N-terminal cysteine of apolipoprotein, the last step in lipoprotein maturation.</text>
</comment>
<dbReference type="InterPro" id="IPR003010">
    <property type="entry name" value="C-N_Hydrolase"/>
</dbReference>
<comment type="pathway">
    <text evidence="9">Protein modification; lipoprotein biosynthesis (N-acyl transfer).</text>
</comment>
<feature type="transmembrane region" description="Helical" evidence="9">
    <location>
        <begin position="108"/>
        <end position="128"/>
    </location>
</feature>
<dbReference type="Gene3D" id="3.60.110.10">
    <property type="entry name" value="Carbon-nitrogen hydrolase"/>
    <property type="match status" value="1"/>
</dbReference>
<dbReference type="GO" id="GO:0005886">
    <property type="term" value="C:plasma membrane"/>
    <property type="evidence" value="ECO:0007669"/>
    <property type="project" value="UniProtKB-SubCell"/>
</dbReference>
<evidence type="ECO:0000256" key="2">
    <source>
        <dbReference type="ARBA" id="ARBA00010065"/>
    </source>
</evidence>
<evidence type="ECO:0000256" key="6">
    <source>
        <dbReference type="ARBA" id="ARBA00022989"/>
    </source>
</evidence>
<dbReference type="PROSITE" id="PS50263">
    <property type="entry name" value="CN_HYDROLASE"/>
    <property type="match status" value="1"/>
</dbReference>
<dbReference type="AlphaFoldDB" id="A0A5C6LX87"/>
<evidence type="ECO:0000313" key="11">
    <source>
        <dbReference type="EMBL" id="TWW02055.1"/>
    </source>
</evidence>
<protein>
    <recommendedName>
        <fullName evidence="9">Apolipoprotein N-acyltransferase</fullName>
        <shortName evidence="9">ALP N-acyltransferase</shortName>
        <ecNumber evidence="9">2.3.1.269</ecNumber>
    </recommendedName>
</protein>
<feature type="domain" description="CN hydrolase" evidence="10">
    <location>
        <begin position="224"/>
        <end position="494"/>
    </location>
</feature>
<dbReference type="Pfam" id="PF20154">
    <property type="entry name" value="LNT_N"/>
    <property type="match status" value="1"/>
</dbReference>
<feature type="transmembrane region" description="Helical" evidence="9">
    <location>
        <begin position="507"/>
        <end position="526"/>
    </location>
</feature>
<evidence type="ECO:0000256" key="8">
    <source>
        <dbReference type="ARBA" id="ARBA00023315"/>
    </source>
</evidence>
<dbReference type="OrthoDB" id="9804277at2"/>
<keyword evidence="8 9" id="KW-0012">Acyltransferase</keyword>
<dbReference type="PANTHER" id="PTHR38686:SF1">
    <property type="entry name" value="APOLIPOPROTEIN N-ACYLTRANSFERASE"/>
    <property type="match status" value="1"/>
</dbReference>
<name>A0A5C6LX87_9BACT</name>
<dbReference type="GO" id="GO:0016410">
    <property type="term" value="F:N-acyltransferase activity"/>
    <property type="evidence" value="ECO:0007669"/>
    <property type="project" value="UniProtKB-UniRule"/>
</dbReference>
<dbReference type="NCBIfam" id="TIGR00546">
    <property type="entry name" value="lnt"/>
    <property type="match status" value="1"/>
</dbReference>
<proteinExistence type="inferred from homology"/>
<keyword evidence="3 9" id="KW-1003">Cell membrane</keyword>
<keyword evidence="7 9" id="KW-0472">Membrane</keyword>
<feature type="transmembrane region" description="Helical" evidence="9">
    <location>
        <begin position="190"/>
        <end position="211"/>
    </location>
</feature>
<feature type="transmembrane region" description="Helical" evidence="9">
    <location>
        <begin position="12"/>
        <end position="38"/>
    </location>
</feature>
<dbReference type="InterPro" id="IPR004563">
    <property type="entry name" value="Apolipo_AcylTrfase"/>
</dbReference>
<dbReference type="Proteomes" id="UP000318815">
    <property type="component" value="Unassembled WGS sequence"/>
</dbReference>
<keyword evidence="4 9" id="KW-0808">Transferase</keyword>
<keyword evidence="11" id="KW-0449">Lipoprotein</keyword>
<feature type="transmembrane region" description="Helical" evidence="9">
    <location>
        <begin position="148"/>
        <end position="169"/>
    </location>
</feature>
<dbReference type="CDD" id="cd07571">
    <property type="entry name" value="ALP_N-acyl_transferase"/>
    <property type="match status" value="1"/>
</dbReference>
<feature type="transmembrane region" description="Helical" evidence="9">
    <location>
        <begin position="76"/>
        <end position="96"/>
    </location>
</feature>
<feature type="transmembrane region" description="Helical" evidence="9">
    <location>
        <begin position="50"/>
        <end position="70"/>
    </location>
</feature>
<dbReference type="InterPro" id="IPR036526">
    <property type="entry name" value="C-N_Hydrolase_sf"/>
</dbReference>
<evidence type="ECO:0000313" key="12">
    <source>
        <dbReference type="Proteomes" id="UP000318815"/>
    </source>
</evidence>
<dbReference type="GO" id="GO:0042158">
    <property type="term" value="P:lipoprotein biosynthetic process"/>
    <property type="evidence" value="ECO:0007669"/>
    <property type="project" value="UniProtKB-UniRule"/>
</dbReference>
<keyword evidence="6 9" id="KW-1133">Transmembrane helix</keyword>
<dbReference type="EC" id="2.3.1.269" evidence="9"/>
<evidence type="ECO:0000256" key="4">
    <source>
        <dbReference type="ARBA" id="ARBA00022679"/>
    </source>
</evidence>
<comment type="similarity">
    <text evidence="2 9">Belongs to the CN hydrolase family. Apolipoprotein N-acyltransferase subfamily.</text>
</comment>
<comment type="subcellular location">
    <subcellularLocation>
        <location evidence="1 9">Cell membrane</location>
        <topology evidence="1 9">Multi-pass membrane protein</topology>
    </subcellularLocation>
</comment>
<keyword evidence="12" id="KW-1185">Reference proteome</keyword>
<gene>
    <name evidence="9 11" type="primary">lnt</name>
    <name evidence="11" type="ORF">FEF09_02625</name>
</gene>
<evidence type="ECO:0000256" key="5">
    <source>
        <dbReference type="ARBA" id="ARBA00022692"/>
    </source>
</evidence>
<organism evidence="11 12">
    <name type="scientific">Chitinophaga pinensis</name>
    <dbReference type="NCBI Taxonomy" id="79329"/>
    <lineage>
        <taxon>Bacteria</taxon>
        <taxon>Pseudomonadati</taxon>
        <taxon>Bacteroidota</taxon>
        <taxon>Chitinophagia</taxon>
        <taxon>Chitinophagales</taxon>
        <taxon>Chitinophagaceae</taxon>
        <taxon>Chitinophaga</taxon>
    </lineage>
</organism>
<sequence>MKRWLPILLSLAGALLLWAAWPTAPFTFLIFIAFIPLLRLADLVPHGGRFYGCIFLTLFFWNLATTWWVGNTTVPASGLAANLINTLVMSVPLMGYHRSRTRLGRTAGYFALIVYWLTFEYVHLNWEFSWPWLSLGNVFAMHPSWVQWYEYTGVSGGTLWVLLSNIMIYETWRQRKEYPVPFSTFLWKTIWKPAALIIIPLLLSSLIQYSFKAPSGPVAKVVIVQPNIDPYDKFAEENEQQQLDKLLSLSAKETDSTTKYIVWPETALFTHGVWEHKLSYENETERIRQFLRNYPQATLISGATTLKRYDVADEAPALSRSSEDGNIRYDVFNSAIQLDTSYAVQIYHKAKLVPGVELIPYARYMSFMKSLALDMGGISGGYGLVPGVELLEDVHTHIKVLPTICYESVYGEYVAEHVRRGANLLFIITNDGWWGDTEGHRQHAQYARLRAIETRRWVARSANTGISCVVDPMGKLQQPLPYWKEGVISATVTPDDTFTFYVRFGDLISKAAIVFCLMVILYSYYLKFTRKLKITNGN</sequence>
<evidence type="ECO:0000256" key="3">
    <source>
        <dbReference type="ARBA" id="ARBA00022475"/>
    </source>
</evidence>
<dbReference type="InterPro" id="IPR045378">
    <property type="entry name" value="LNT_N"/>
</dbReference>
<evidence type="ECO:0000259" key="10">
    <source>
        <dbReference type="PROSITE" id="PS50263"/>
    </source>
</evidence>
<dbReference type="RefSeq" id="WP_146303546.1">
    <property type="nucleotide sequence ID" value="NZ_VOHS01000002.1"/>
</dbReference>
<dbReference type="SUPFAM" id="SSF56317">
    <property type="entry name" value="Carbon-nitrogen hydrolase"/>
    <property type="match status" value="1"/>
</dbReference>
<dbReference type="EMBL" id="VOHS01000002">
    <property type="protein sequence ID" value="TWW02055.1"/>
    <property type="molecule type" value="Genomic_DNA"/>
</dbReference>